<dbReference type="GO" id="GO:0032259">
    <property type="term" value="P:methylation"/>
    <property type="evidence" value="ECO:0007669"/>
    <property type="project" value="UniProtKB-KW"/>
</dbReference>
<organism evidence="8 9">
    <name type="scientific">Ancylostoma caninum</name>
    <name type="common">Dog hookworm</name>
    <dbReference type="NCBI Taxonomy" id="29170"/>
    <lineage>
        <taxon>Eukaryota</taxon>
        <taxon>Metazoa</taxon>
        <taxon>Ecdysozoa</taxon>
        <taxon>Nematoda</taxon>
        <taxon>Chromadorea</taxon>
        <taxon>Rhabditida</taxon>
        <taxon>Rhabditina</taxon>
        <taxon>Rhabditomorpha</taxon>
        <taxon>Strongyloidea</taxon>
        <taxon>Ancylostomatidae</taxon>
        <taxon>Ancylostomatinae</taxon>
        <taxon>Ancylostoma</taxon>
    </lineage>
</organism>
<dbReference type="PROSITE" id="PS00093">
    <property type="entry name" value="N4_MTASE"/>
    <property type="match status" value="1"/>
</dbReference>
<dbReference type="PANTHER" id="PTHR47331">
    <property type="entry name" value="PHD-TYPE DOMAIN-CONTAINING PROTEIN"/>
    <property type="match status" value="1"/>
</dbReference>
<evidence type="ECO:0000256" key="6">
    <source>
        <dbReference type="SAM" id="Phobius"/>
    </source>
</evidence>
<name>A0A368GDN0_ANCCA</name>
<evidence type="ECO:0000256" key="5">
    <source>
        <dbReference type="SAM" id="MobiDB-lite"/>
    </source>
</evidence>
<dbReference type="PANTHER" id="PTHR47331:SF5">
    <property type="entry name" value="RIBONUCLEASE H"/>
    <property type="match status" value="1"/>
</dbReference>
<dbReference type="Proteomes" id="UP000252519">
    <property type="component" value="Unassembled WGS sequence"/>
</dbReference>
<dbReference type="EMBL" id="JOJR01000192">
    <property type="protein sequence ID" value="RCN42481.1"/>
    <property type="molecule type" value="Genomic_DNA"/>
</dbReference>
<feature type="region of interest" description="Disordered" evidence="5">
    <location>
        <begin position="143"/>
        <end position="179"/>
    </location>
</feature>
<gene>
    <name evidence="8" type="ORF">ANCCAN_11557</name>
</gene>
<dbReference type="AlphaFoldDB" id="A0A368GDN0"/>
<comment type="caution">
    <text evidence="8">The sequence shown here is derived from an EMBL/GenBank/DDBJ whole genome shotgun (WGS) entry which is preliminary data.</text>
</comment>
<feature type="domain" description="DUF5641" evidence="7">
    <location>
        <begin position="39"/>
        <end position="135"/>
    </location>
</feature>
<evidence type="ECO:0000259" key="7">
    <source>
        <dbReference type="Pfam" id="PF18701"/>
    </source>
</evidence>
<dbReference type="InterPro" id="IPR040676">
    <property type="entry name" value="DUF5641"/>
</dbReference>
<accession>A0A368GDN0</accession>
<proteinExistence type="predicted"/>
<evidence type="ECO:0000256" key="3">
    <source>
        <dbReference type="ARBA" id="ARBA00022691"/>
    </source>
</evidence>
<evidence type="ECO:0000256" key="4">
    <source>
        <dbReference type="ARBA" id="ARBA00022747"/>
    </source>
</evidence>
<dbReference type="STRING" id="29170.A0A368GDN0"/>
<feature type="transmembrane region" description="Helical" evidence="6">
    <location>
        <begin position="310"/>
        <end position="335"/>
    </location>
</feature>
<keyword evidence="6" id="KW-0472">Membrane</keyword>
<keyword evidence="3" id="KW-0949">S-adenosyl-L-methionine</keyword>
<feature type="transmembrane region" description="Helical" evidence="6">
    <location>
        <begin position="378"/>
        <end position="397"/>
    </location>
</feature>
<evidence type="ECO:0000256" key="2">
    <source>
        <dbReference type="ARBA" id="ARBA00022679"/>
    </source>
</evidence>
<feature type="compositionally biased region" description="Polar residues" evidence="5">
    <location>
        <begin position="170"/>
        <end position="179"/>
    </location>
</feature>
<dbReference type="OrthoDB" id="5867293at2759"/>
<evidence type="ECO:0000313" key="9">
    <source>
        <dbReference type="Proteomes" id="UP000252519"/>
    </source>
</evidence>
<reference evidence="8 9" key="1">
    <citation type="submission" date="2014-10" db="EMBL/GenBank/DDBJ databases">
        <title>Draft genome of the hookworm Ancylostoma caninum.</title>
        <authorList>
            <person name="Mitreva M."/>
        </authorList>
    </citation>
    <scope>NUCLEOTIDE SEQUENCE [LARGE SCALE GENOMIC DNA]</scope>
    <source>
        <strain evidence="8 9">Baltimore</strain>
    </source>
</reference>
<keyword evidence="6" id="KW-1133">Transmembrane helix</keyword>
<evidence type="ECO:0000256" key="1">
    <source>
        <dbReference type="ARBA" id="ARBA00022603"/>
    </source>
</evidence>
<keyword evidence="1" id="KW-0489">Methyltransferase</keyword>
<dbReference type="Pfam" id="PF18701">
    <property type="entry name" value="DUF5641"/>
    <property type="match status" value="1"/>
</dbReference>
<dbReference type="GO" id="GO:0015667">
    <property type="term" value="F:site-specific DNA-methyltransferase (cytosine-N4-specific) activity"/>
    <property type="evidence" value="ECO:0007669"/>
    <property type="project" value="InterPro"/>
</dbReference>
<evidence type="ECO:0000313" key="8">
    <source>
        <dbReference type="EMBL" id="RCN42481.1"/>
    </source>
</evidence>
<keyword evidence="4" id="KW-0680">Restriction system</keyword>
<protein>
    <recommendedName>
        <fullName evidence="7">DUF5641 domain-containing protein</fullName>
    </recommendedName>
</protein>
<dbReference type="GO" id="GO:0003677">
    <property type="term" value="F:DNA binding"/>
    <property type="evidence" value="ECO:0007669"/>
    <property type="project" value="InterPro"/>
</dbReference>
<keyword evidence="6" id="KW-0812">Transmembrane</keyword>
<sequence length="428" mass="49138">MEIDYPLDSIKETDDDPAYLPTAEQVVLRTKQQTIRALQTSCKFTEKFWQVWKTEYLTSLREKHQCEVGKQRSSRYVPKKDNIVLISDPIQPRHSWRMGRIQELVENREGIVREAVISLPSKRTIRRPINLLIPLELESSYPEEEEHHVESSSASPQHTPPRYNLRPRKITQNANPRSRTSGGIASIFSVTFALLLVFSSNVTAQKTTGVEQFHNRRHIHCVQGGVEITSQERNQYEICADDFCISLKSPQKKEIIKFPPQVTLHEYNVQWKFLNNDSIGILETTCPATPFCDQVDCIICSATIFNPECWPLGAILGTALVLYFIMTGCYVFLYVPLQVGKPVRIFTTLLWQCTKFLIRRCYNCIQRKNRTRRYSTDLIELLAVVITLLAISAVIQGCQQINLFSCSLTSPPYVPTPRERKSAKLKIT</sequence>
<dbReference type="InterPro" id="IPR017985">
    <property type="entry name" value="MeTrfase_CN4_CS"/>
</dbReference>
<keyword evidence="9" id="KW-1185">Reference proteome</keyword>
<keyword evidence="2" id="KW-0808">Transferase</keyword>
<dbReference type="GO" id="GO:0009307">
    <property type="term" value="P:DNA restriction-modification system"/>
    <property type="evidence" value="ECO:0007669"/>
    <property type="project" value="UniProtKB-KW"/>
</dbReference>